<evidence type="ECO:0000313" key="2">
    <source>
        <dbReference type="EMBL" id="KFE47238.1"/>
    </source>
</evidence>
<organism evidence="2 3">
    <name type="scientific">Pseudomonas syringae</name>
    <dbReference type="NCBI Taxonomy" id="317"/>
    <lineage>
        <taxon>Bacteria</taxon>
        <taxon>Pseudomonadati</taxon>
        <taxon>Pseudomonadota</taxon>
        <taxon>Gammaproteobacteria</taxon>
        <taxon>Pseudomonadales</taxon>
        <taxon>Pseudomonadaceae</taxon>
        <taxon>Pseudomonas</taxon>
    </lineage>
</organism>
<reference evidence="2 3" key="1">
    <citation type="submission" date="2014-07" db="EMBL/GenBank/DDBJ databases">
        <title>Draft Genome Sequences of Environmental Pseudomonas syringae strains.</title>
        <authorList>
            <person name="Baltrus D.A."/>
            <person name="Berge O."/>
            <person name="Morris C."/>
        </authorList>
    </citation>
    <scope>NUCLEOTIDE SEQUENCE [LARGE SCALE GENOMIC DNA]</scope>
    <source>
        <strain evidence="2 3">CEB003</strain>
    </source>
</reference>
<keyword evidence="1" id="KW-0812">Transmembrane</keyword>
<evidence type="ECO:0000313" key="3">
    <source>
        <dbReference type="Proteomes" id="UP000028643"/>
    </source>
</evidence>
<accession>A0A085UVM5</accession>
<evidence type="ECO:0000256" key="1">
    <source>
        <dbReference type="SAM" id="Phobius"/>
    </source>
</evidence>
<comment type="caution">
    <text evidence="2">The sequence shown here is derived from an EMBL/GenBank/DDBJ whole genome shotgun (WGS) entry which is preliminary data.</text>
</comment>
<dbReference type="RefSeq" id="WP_052028591.1">
    <property type="nucleotide sequence ID" value="NZ_JPQT01000130.1"/>
</dbReference>
<protein>
    <submittedName>
        <fullName evidence="2">Uncharacterized protein</fullName>
    </submittedName>
</protein>
<sequence>MVLFAFFFVVERQVSPGTFLSMVAVVVVVSLAWYGRVAIALSQPKIARAYQGRKKAIDRLCGDLILTLGMRQLA</sequence>
<gene>
    <name evidence="2" type="ORF">IV02_24245</name>
</gene>
<feature type="transmembrane region" description="Helical" evidence="1">
    <location>
        <begin position="22"/>
        <end position="41"/>
    </location>
</feature>
<keyword evidence="1" id="KW-0472">Membrane</keyword>
<dbReference type="PATRIC" id="fig|317.174.peg.4956"/>
<dbReference type="AlphaFoldDB" id="A0A085UVM5"/>
<dbReference type="Proteomes" id="UP000028643">
    <property type="component" value="Unassembled WGS sequence"/>
</dbReference>
<name>A0A085UVM5_PSESX</name>
<proteinExistence type="predicted"/>
<dbReference type="EMBL" id="JPQT01000130">
    <property type="protein sequence ID" value="KFE47238.1"/>
    <property type="molecule type" value="Genomic_DNA"/>
</dbReference>
<keyword evidence="1" id="KW-1133">Transmembrane helix</keyword>